<gene>
    <name evidence="1" type="ORF">DV20_03040</name>
</gene>
<evidence type="ECO:0000313" key="2">
    <source>
        <dbReference type="Proteomes" id="UP000027345"/>
    </source>
</evidence>
<protein>
    <submittedName>
        <fullName evidence="1">DNA polymerase</fullName>
    </submittedName>
</protein>
<dbReference type="SUPFAM" id="SSF81301">
    <property type="entry name" value="Nucleotidyltransferase"/>
    <property type="match status" value="1"/>
</dbReference>
<sequence length="273" mass="29538">MTTTEPAAAAREIAVEAAAAYQEALGERLIGVYLLGSLSYGGYSAAASDIDLALVLTGIGDADRSAVDETTKALQERSPLHRKLSVFWASLPALREGRDDGRFPALDRLQLADDGRVLVGEDVRAEVARPQPSELLLESAGFAIAVLATDEVTAEFRSPKRLLVDKVWFTKAVLFPVRFLYSGTTSTGRAANNDEAIDWYLVQPDAPAASLVRLAREVRAGHPLEPAEVEPELAAGLVPLYRYYIEAETSRLRETGAPEELVAAFADWAKRLG</sequence>
<proteinExistence type="predicted"/>
<dbReference type="InterPro" id="IPR043519">
    <property type="entry name" value="NT_sf"/>
</dbReference>
<dbReference type="AlphaFoldDB" id="A0A066U8F4"/>
<dbReference type="eggNOG" id="ENOG5030VTJ">
    <property type="taxonomic scope" value="Bacteria"/>
</dbReference>
<keyword evidence="2" id="KW-1185">Reference proteome</keyword>
<dbReference type="EMBL" id="JMQI01000005">
    <property type="protein sequence ID" value="KDN23711.1"/>
    <property type="molecule type" value="Genomic_DNA"/>
</dbReference>
<organism evidence="1 2">
    <name type="scientific">Amycolatopsis rifamycinica</name>
    <dbReference type="NCBI Taxonomy" id="287986"/>
    <lineage>
        <taxon>Bacteria</taxon>
        <taxon>Bacillati</taxon>
        <taxon>Actinomycetota</taxon>
        <taxon>Actinomycetes</taxon>
        <taxon>Pseudonocardiales</taxon>
        <taxon>Pseudonocardiaceae</taxon>
        <taxon>Amycolatopsis</taxon>
    </lineage>
</organism>
<dbReference type="Proteomes" id="UP000027345">
    <property type="component" value="Unassembled WGS sequence"/>
</dbReference>
<dbReference type="RefSeq" id="WP_043776242.1">
    <property type="nucleotide sequence ID" value="NZ_JMQI01000005.1"/>
</dbReference>
<accession>A0A066U8F4</accession>
<reference evidence="1 2" key="1">
    <citation type="submission" date="2014-05" db="EMBL/GenBank/DDBJ databases">
        <title>Draft genome sequence of Amycolatopsis rifamycinica DSM 46095.</title>
        <authorList>
            <person name="Lal R."/>
            <person name="Saxena A."/>
            <person name="Kumari R."/>
            <person name="Mukherjee U."/>
            <person name="Singh P."/>
            <person name="Sangwan N."/>
            <person name="Mahato N.K."/>
        </authorList>
    </citation>
    <scope>NUCLEOTIDE SEQUENCE [LARGE SCALE GENOMIC DNA]</scope>
    <source>
        <strain evidence="1 2">DSM 46095</strain>
    </source>
</reference>
<dbReference type="OrthoDB" id="7058480at2"/>
<evidence type="ECO:0000313" key="1">
    <source>
        <dbReference type="EMBL" id="KDN23711.1"/>
    </source>
</evidence>
<dbReference type="STRING" id="287986.DV20_03040"/>
<name>A0A066U8F4_9PSEU</name>
<comment type="caution">
    <text evidence="1">The sequence shown here is derived from an EMBL/GenBank/DDBJ whole genome shotgun (WGS) entry which is preliminary data.</text>
</comment>